<accession>A0ABR2XMU3</accession>
<sequence length="543" mass="61120">MAGSRSNQLAEMQPHDEAWAWAWIRKGEKDQIPITEKARVVCFHVGPSEGQHQVPQLAPAIADCRQNAKRLEEAARQQVSLALLVEPSYHVVISGLLTSLIECRRISASSDRQEAKLAVREPPTRLYSVSGPATAQDADCNFLRILSQAFRLYCRNFPSDTSFDGLHSGLWITQTIVDTFCATLNDQEDDPSGGQSGYECGDSFTYSSPHAATTPVHGIKRKGDDELPDRGRKRSERDLPASRASGHLHRRQFACPFFLRNVHDHPCQGFNRIGDVRQHLFRKHMQQNHCPVCGIVFTDDRSNNRLEAHIREGTCTRVDFHHPGVTTDQWREICQRAQDQHIVGGERWFIIWRIIFPHDLEPPSPYIDGSILAMRVRDISDQFFHQRMASQVVHEIYGDVAPDLSQTAIGNFHLFMARFLEFTHRYDDFLQVQTGRSDTTRAVPPSPRNVSQTPAATPAASIWTNGQSLPVQVVPSSRAAILDYDQEIPGITFNLAPGHLSSRPLSHFPAANPGVFLRSTPDVPDEPLYWLPPVDEEDNNRPS</sequence>
<dbReference type="EMBL" id="JARVKM010000037">
    <property type="protein sequence ID" value="KAK9774999.1"/>
    <property type="molecule type" value="Genomic_DNA"/>
</dbReference>
<evidence type="ECO:0000313" key="3">
    <source>
        <dbReference type="Proteomes" id="UP001465668"/>
    </source>
</evidence>
<organism evidence="2 3">
    <name type="scientific">Seiridium cardinale</name>
    <dbReference type="NCBI Taxonomy" id="138064"/>
    <lineage>
        <taxon>Eukaryota</taxon>
        <taxon>Fungi</taxon>
        <taxon>Dikarya</taxon>
        <taxon>Ascomycota</taxon>
        <taxon>Pezizomycotina</taxon>
        <taxon>Sordariomycetes</taxon>
        <taxon>Xylariomycetidae</taxon>
        <taxon>Amphisphaeriales</taxon>
        <taxon>Sporocadaceae</taxon>
        <taxon>Seiridium</taxon>
    </lineage>
</organism>
<feature type="compositionally biased region" description="Basic and acidic residues" evidence="1">
    <location>
        <begin position="221"/>
        <end position="240"/>
    </location>
</feature>
<feature type="region of interest" description="Disordered" evidence="1">
    <location>
        <begin position="211"/>
        <end position="245"/>
    </location>
</feature>
<protein>
    <submittedName>
        <fullName evidence="2">C2H2-type domain-containing protein</fullName>
    </submittedName>
</protein>
<dbReference type="Proteomes" id="UP001465668">
    <property type="component" value="Unassembled WGS sequence"/>
</dbReference>
<evidence type="ECO:0000256" key="1">
    <source>
        <dbReference type="SAM" id="MobiDB-lite"/>
    </source>
</evidence>
<comment type="caution">
    <text evidence="2">The sequence shown here is derived from an EMBL/GenBank/DDBJ whole genome shotgun (WGS) entry which is preliminary data.</text>
</comment>
<name>A0ABR2XMU3_9PEZI</name>
<keyword evidence="3" id="KW-1185">Reference proteome</keyword>
<proteinExistence type="predicted"/>
<gene>
    <name evidence="2" type="ORF">SCAR479_08273</name>
</gene>
<evidence type="ECO:0000313" key="2">
    <source>
        <dbReference type="EMBL" id="KAK9774999.1"/>
    </source>
</evidence>
<dbReference type="PANTHER" id="PTHR38166">
    <property type="entry name" value="C2H2-TYPE DOMAIN-CONTAINING PROTEIN-RELATED"/>
    <property type="match status" value="1"/>
</dbReference>
<dbReference type="PANTHER" id="PTHR38166:SF1">
    <property type="entry name" value="C2H2-TYPE DOMAIN-CONTAINING PROTEIN"/>
    <property type="match status" value="1"/>
</dbReference>
<reference evidence="2 3" key="1">
    <citation type="submission" date="2024-02" db="EMBL/GenBank/DDBJ databases">
        <title>First draft genome assembly of two strains of Seiridium cardinale.</title>
        <authorList>
            <person name="Emiliani G."/>
            <person name="Scali E."/>
        </authorList>
    </citation>
    <scope>NUCLEOTIDE SEQUENCE [LARGE SCALE GENOMIC DNA]</scope>
    <source>
        <strain evidence="2 3">BM-138-000479</strain>
    </source>
</reference>